<reference evidence="3" key="1">
    <citation type="submission" date="2019-06" db="EMBL/GenBank/DDBJ databases">
        <title>Draft genome sequence of the griseofulvin-producing fungus Xylaria cubensis strain G536.</title>
        <authorList>
            <person name="Mead M.E."/>
            <person name="Raja H.A."/>
            <person name="Steenwyk J.L."/>
            <person name="Knowles S.L."/>
            <person name="Oberlies N.H."/>
            <person name="Rokas A."/>
        </authorList>
    </citation>
    <scope>NUCLEOTIDE SEQUENCE [LARGE SCALE GENOMIC DNA]</scope>
    <source>
        <strain evidence="3">G536</strain>
    </source>
</reference>
<dbReference type="PANTHER" id="PTHR10622">
    <property type="entry name" value="HET DOMAIN-CONTAINING PROTEIN"/>
    <property type="match status" value="1"/>
</dbReference>
<comment type="caution">
    <text evidence="2">The sequence shown here is derived from an EMBL/GenBank/DDBJ whole genome shotgun (WGS) entry which is preliminary data.</text>
</comment>
<dbReference type="AlphaFoldDB" id="A0A553HKC6"/>
<dbReference type="EMBL" id="VFLP01000089">
    <property type="protein sequence ID" value="TRX88404.1"/>
    <property type="molecule type" value="Genomic_DNA"/>
</dbReference>
<name>A0A553HKC6_9PEZI</name>
<proteinExistence type="predicted"/>
<dbReference type="InterPro" id="IPR010730">
    <property type="entry name" value="HET"/>
</dbReference>
<dbReference type="OrthoDB" id="20872at2759"/>
<sequence length="522" mass="59158">MRLLESTTLTFKEWADELLIPSYAILSHTWADDEVSYQDMQQNRARAESKTGFQKLVYVSIQAQKDGLGYFWIDTCCIDKSSSAELSEAVNSMFRWYESAHTCYTFLSDVEARQKPDDHEPDQAWVTTFSNSRWFTRGWTLQELIAPRNLIFYSSQWSRVGTKQDLAPYIAQSTGIPINTLVHGHLSGVSVAQKMSWVSGRSTTRREDLAYCLIGIFEVNMPMLYGEGGRAFVRLQEEIIKTTDDMSIFSWVDPQGSFGSYRGLLASSPSFFARCKHVSWTRNERTAEFSVTNKGIKLVLQLSPRTVQPNEFVAVLYGVANTTMPNGVIGLYVHKIGDNQYARVQPDQLALLPVMPPVTSTSLFVRQKIVMESPEHSRAAAIVVKMPSDFMGIVDVKPASRWNPSDQRFSLAPGQVSAIGSFSFCSFANDKNIINVIIDTSRVWGSILEIGHDWERIQHINPFTHRIQCRKRGQTTIEITIERGLVGDESLIYLSLVLLQREGFSRRADFFKETLTNRGSTW</sequence>
<evidence type="ECO:0000313" key="3">
    <source>
        <dbReference type="Proteomes" id="UP000319160"/>
    </source>
</evidence>
<evidence type="ECO:0000313" key="2">
    <source>
        <dbReference type="EMBL" id="TRX88404.1"/>
    </source>
</evidence>
<dbReference type="STRING" id="2512241.A0A553HKC6"/>
<evidence type="ECO:0000259" key="1">
    <source>
        <dbReference type="Pfam" id="PF06985"/>
    </source>
</evidence>
<dbReference type="Proteomes" id="UP000319160">
    <property type="component" value="Unassembled WGS sequence"/>
</dbReference>
<protein>
    <recommendedName>
        <fullName evidence="1">Heterokaryon incompatibility domain-containing protein</fullName>
    </recommendedName>
</protein>
<keyword evidence="3" id="KW-1185">Reference proteome</keyword>
<accession>A0A553HKC6</accession>
<dbReference type="Pfam" id="PF06985">
    <property type="entry name" value="HET"/>
    <property type="match status" value="1"/>
</dbReference>
<organism evidence="2 3">
    <name type="scientific">Xylaria flabelliformis</name>
    <dbReference type="NCBI Taxonomy" id="2512241"/>
    <lineage>
        <taxon>Eukaryota</taxon>
        <taxon>Fungi</taxon>
        <taxon>Dikarya</taxon>
        <taxon>Ascomycota</taxon>
        <taxon>Pezizomycotina</taxon>
        <taxon>Sordariomycetes</taxon>
        <taxon>Xylariomycetidae</taxon>
        <taxon>Xylariales</taxon>
        <taxon>Xylariaceae</taxon>
        <taxon>Xylaria</taxon>
    </lineage>
</organism>
<gene>
    <name evidence="2" type="ORF">FHL15_010717</name>
</gene>
<feature type="domain" description="Heterokaryon incompatibility" evidence="1">
    <location>
        <begin position="23"/>
        <end position="116"/>
    </location>
</feature>
<dbReference type="PANTHER" id="PTHR10622:SF12">
    <property type="entry name" value="HET DOMAIN-CONTAINING PROTEIN"/>
    <property type="match status" value="1"/>
</dbReference>